<keyword evidence="1" id="KW-0732">Signal</keyword>
<name>A0ABM6RHL7_9RHOB</name>
<evidence type="ECO:0000256" key="1">
    <source>
        <dbReference type="SAM" id="SignalP"/>
    </source>
</evidence>
<dbReference type="EMBL" id="CP010705">
    <property type="protein sequence ID" value="AUQ95772.1"/>
    <property type="molecule type" value="Genomic_DNA"/>
</dbReference>
<sequence>MRSSLACLVMLMLAACQTTTSGSSTASAPSNVVATKPGARPLDAMASTSLFRSICVATYPNLPKAKQVLAELGFAQNPTTGTYYDGKRDVSFKLGSGQSGKSCSMVFSSKEEPSELAIAFSVASTVGDKNGSANVLVHPQGKFAETKSVGGSSMRFQHRGRINNKSYFNASLVGVK</sequence>
<gene>
    <name evidence="2" type="ORF">PhaeoP66_03018</name>
</gene>
<reference evidence="2 3" key="2">
    <citation type="journal article" date="2017" name="Int. J. Syst. Evol. Microbiol.">
        <title>Adaptation of Surface-Associated Bacteria to the Open Ocean: A Genomically Distinct Subpopulation of Phaeobacter gallaeciensis Colonizes Pacific Mesozooplankton.</title>
        <authorList>
            <person name="Freese H.M."/>
            <person name="Methner A."/>
            <person name="Overmann J."/>
        </authorList>
    </citation>
    <scope>NUCLEOTIDE SEQUENCE [LARGE SCALE GENOMIC DNA]</scope>
    <source>
        <strain evidence="2 3">P66</strain>
    </source>
</reference>
<evidence type="ECO:0008006" key="4">
    <source>
        <dbReference type="Google" id="ProtNLM"/>
    </source>
</evidence>
<evidence type="ECO:0000313" key="3">
    <source>
        <dbReference type="Proteomes" id="UP000236536"/>
    </source>
</evidence>
<protein>
    <recommendedName>
        <fullName evidence="4">Lipoprotein</fullName>
    </recommendedName>
</protein>
<accession>A0ABM6RHL7</accession>
<organism evidence="2 3">
    <name type="scientific">Phaeobacter inhibens</name>
    <dbReference type="NCBI Taxonomy" id="221822"/>
    <lineage>
        <taxon>Bacteria</taxon>
        <taxon>Pseudomonadati</taxon>
        <taxon>Pseudomonadota</taxon>
        <taxon>Alphaproteobacteria</taxon>
        <taxon>Rhodobacterales</taxon>
        <taxon>Roseobacteraceae</taxon>
        <taxon>Phaeobacter</taxon>
    </lineage>
</organism>
<dbReference type="Proteomes" id="UP000236536">
    <property type="component" value="Chromosome"/>
</dbReference>
<evidence type="ECO:0000313" key="2">
    <source>
        <dbReference type="EMBL" id="AUQ95772.1"/>
    </source>
</evidence>
<feature type="signal peptide" evidence="1">
    <location>
        <begin position="1"/>
        <end position="26"/>
    </location>
</feature>
<dbReference type="PROSITE" id="PS51257">
    <property type="entry name" value="PROKAR_LIPOPROTEIN"/>
    <property type="match status" value="1"/>
</dbReference>
<feature type="chain" id="PRO_5047040519" description="Lipoprotein" evidence="1">
    <location>
        <begin position="27"/>
        <end position="176"/>
    </location>
</feature>
<proteinExistence type="predicted"/>
<reference evidence="2 3" key="1">
    <citation type="journal article" date="2017" name="Genome Biol. Evol.">
        <title>Trajectories and Drivers of Genome Evolution in Surface-Associated Marine Phaeobacter.</title>
        <authorList>
            <person name="Freese H.M."/>
            <person name="Sikorski J."/>
            <person name="Bunk B."/>
            <person name="Scheuner C."/>
            <person name="Meier-Kolthoff J.P."/>
            <person name="Sproer C."/>
            <person name="Gram L."/>
            <person name="Overmann J."/>
        </authorList>
    </citation>
    <scope>NUCLEOTIDE SEQUENCE [LARGE SCALE GENOMIC DNA]</scope>
    <source>
        <strain evidence="2 3">P66</strain>
    </source>
</reference>
<dbReference type="RefSeq" id="WP_123585444.1">
    <property type="nucleotide sequence ID" value="NZ_CBCSDS010000002.1"/>
</dbReference>
<keyword evidence="3" id="KW-1185">Reference proteome</keyword>